<evidence type="ECO:0000256" key="1">
    <source>
        <dbReference type="PIRSR" id="PIRSR601310-1"/>
    </source>
</evidence>
<protein>
    <submittedName>
        <fullName evidence="6">Hit family protein 1</fullName>
    </submittedName>
</protein>
<dbReference type="Gene3D" id="3.30.428.10">
    <property type="entry name" value="HIT-like"/>
    <property type="match status" value="1"/>
</dbReference>
<dbReference type="PANTHER" id="PTHR47670:SF1">
    <property type="entry name" value="ADENYLYLSULFATASE HINT3"/>
    <property type="match status" value="1"/>
</dbReference>
<dbReference type="PROSITE" id="PS51084">
    <property type="entry name" value="HIT_2"/>
    <property type="match status" value="1"/>
</dbReference>
<dbReference type="GO" id="GO:0006790">
    <property type="term" value="P:sulfur compound metabolic process"/>
    <property type="evidence" value="ECO:0007669"/>
    <property type="project" value="TreeGrafter"/>
</dbReference>
<dbReference type="SUPFAM" id="SSF54197">
    <property type="entry name" value="HIT-like"/>
    <property type="match status" value="1"/>
</dbReference>
<sequence>MNDTTSTTTRAQSSSSATAKTNDDDKQQLLLEPNCIFCKILSDQIPGTKVYEDDVCLILMDIHPIRPGHVLIIPTRHYDNIMDMPPTVAQHMMTLAHQMTAALTTRTSTSSTTEQFTCHGTNLLWNNGRAAWQTVMHAHLHVIPRQKGDGLGFLWGIIRHFLSLLGILPPANRQELDRLAALFRQALLTQQSKKST</sequence>
<feature type="active site" description="Tele-AMP-histidine intermediate" evidence="1">
    <location>
        <position position="139"/>
    </location>
</feature>
<dbReference type="AlphaFoldDB" id="A0A9N8DT31"/>
<feature type="compositionally biased region" description="Low complexity" evidence="4">
    <location>
        <begin position="1"/>
        <end position="20"/>
    </location>
</feature>
<dbReference type="Proteomes" id="UP001153069">
    <property type="component" value="Unassembled WGS sequence"/>
</dbReference>
<accession>A0A9N8DT31</accession>
<feature type="domain" description="HIT" evidence="5">
    <location>
        <begin position="36"/>
        <end position="152"/>
    </location>
</feature>
<dbReference type="InterPro" id="IPR011146">
    <property type="entry name" value="HIT-like"/>
</dbReference>
<organism evidence="6 7">
    <name type="scientific">Seminavis robusta</name>
    <dbReference type="NCBI Taxonomy" id="568900"/>
    <lineage>
        <taxon>Eukaryota</taxon>
        <taxon>Sar</taxon>
        <taxon>Stramenopiles</taxon>
        <taxon>Ochrophyta</taxon>
        <taxon>Bacillariophyta</taxon>
        <taxon>Bacillariophyceae</taxon>
        <taxon>Bacillariophycidae</taxon>
        <taxon>Naviculales</taxon>
        <taxon>Naviculaceae</taxon>
        <taxon>Seminavis</taxon>
    </lineage>
</organism>
<evidence type="ECO:0000313" key="7">
    <source>
        <dbReference type="Proteomes" id="UP001153069"/>
    </source>
</evidence>
<evidence type="ECO:0000259" key="5">
    <source>
        <dbReference type="PROSITE" id="PS51084"/>
    </source>
</evidence>
<dbReference type="Pfam" id="PF01230">
    <property type="entry name" value="HIT"/>
    <property type="match status" value="1"/>
</dbReference>
<dbReference type="InterPro" id="IPR036265">
    <property type="entry name" value="HIT-like_sf"/>
</dbReference>
<dbReference type="PANTHER" id="PTHR47670">
    <property type="entry name" value="ADENYLYLSULFATASE HINT3"/>
    <property type="match status" value="1"/>
</dbReference>
<feature type="short sequence motif" description="Histidine triad motif" evidence="2 3">
    <location>
        <begin position="137"/>
        <end position="141"/>
    </location>
</feature>
<name>A0A9N8DT31_9STRA</name>
<proteinExistence type="predicted"/>
<dbReference type="GO" id="GO:0047627">
    <property type="term" value="F:adenylylsulfatase activity"/>
    <property type="evidence" value="ECO:0007669"/>
    <property type="project" value="TreeGrafter"/>
</dbReference>
<evidence type="ECO:0000256" key="4">
    <source>
        <dbReference type="SAM" id="MobiDB-lite"/>
    </source>
</evidence>
<dbReference type="PRINTS" id="PR00332">
    <property type="entry name" value="HISTRIAD"/>
</dbReference>
<feature type="region of interest" description="Disordered" evidence="4">
    <location>
        <begin position="1"/>
        <end position="24"/>
    </location>
</feature>
<dbReference type="OrthoDB" id="680339at2759"/>
<reference evidence="6" key="1">
    <citation type="submission" date="2020-06" db="EMBL/GenBank/DDBJ databases">
        <authorList>
            <consortium name="Plant Systems Biology data submission"/>
        </authorList>
    </citation>
    <scope>NUCLEOTIDE SEQUENCE</scope>
    <source>
        <strain evidence="6">D6</strain>
    </source>
</reference>
<dbReference type="GO" id="GO:0009150">
    <property type="term" value="P:purine ribonucleotide metabolic process"/>
    <property type="evidence" value="ECO:0007669"/>
    <property type="project" value="TreeGrafter"/>
</dbReference>
<evidence type="ECO:0000256" key="2">
    <source>
        <dbReference type="PIRSR" id="PIRSR601310-3"/>
    </source>
</evidence>
<evidence type="ECO:0000313" key="6">
    <source>
        <dbReference type="EMBL" id="CAB9505444.1"/>
    </source>
</evidence>
<dbReference type="InterPro" id="IPR001310">
    <property type="entry name" value="Histidine_triad_HIT"/>
</dbReference>
<keyword evidence="7" id="KW-1185">Reference proteome</keyword>
<dbReference type="EMBL" id="CAICTM010000230">
    <property type="protein sequence ID" value="CAB9505444.1"/>
    <property type="molecule type" value="Genomic_DNA"/>
</dbReference>
<comment type="caution">
    <text evidence="6">The sequence shown here is derived from an EMBL/GenBank/DDBJ whole genome shotgun (WGS) entry which is preliminary data.</text>
</comment>
<gene>
    <name evidence="6" type="ORF">SEMRO_231_G093610.1</name>
</gene>
<evidence type="ECO:0000256" key="3">
    <source>
        <dbReference type="PROSITE-ProRule" id="PRU00464"/>
    </source>
</evidence>